<name>A0A5B9W6M9_9BACT</name>
<dbReference type="KEGG" id="agv:OJF2_48230"/>
<feature type="transmembrane region" description="Helical" evidence="5">
    <location>
        <begin position="46"/>
        <end position="65"/>
    </location>
</feature>
<keyword evidence="3 5" id="KW-1133">Transmembrane helix</keyword>
<evidence type="ECO:0000313" key="8">
    <source>
        <dbReference type="Proteomes" id="UP000324233"/>
    </source>
</evidence>
<keyword evidence="4 5" id="KW-0472">Membrane</keyword>
<dbReference type="EC" id="3.6.-.-" evidence="7"/>
<dbReference type="Proteomes" id="UP000324233">
    <property type="component" value="Chromosome"/>
</dbReference>
<sequence>MRFLPRARAIPVLATLVLVLAAGVVVPVLAQVGLLPGLRAGRIPPIAYVAPGILVAAGLAATLLVRGRIGVGRRAEGAGPEPAPDSVAAAAARQARRAGEFVERVRDPARREELGKELQRIESAREDEVSTLDVVIFGTVSAGKTSLINALMGRKVGATEAVMGTTRAGETQTYELKSVEAVVRLTDTPGMSEAGEEGMGREALARGLAVRADLLLFVVDHDLVRSEYAPLIELARLGKRSIVVLNKKDRFPDEDLAAIRERLRQRLAGVIEPADIVAVAADPRPIPVRVQRPDGGFDTVLEPESPDIEPLRRRIAEVLRRDGRLLHATNLLVRGKVLEQEAQEQIDRERERQAEAVIERYQWITAGTVFANPVPALDVLAGSAVQLDMIADLGRVYGMELSMPQIRNLAGQMGQEILRLGLIETATSLIAGVFKRSFVGFAAGGAVQAATMGYLTRVAGRAFHDYFRRGRAWGPEGVKGVVLRQFQQTSRAEFLQDFASQVVHRVLQKLLPIPIPGSNTAVTGGKEPR</sequence>
<dbReference type="GO" id="GO:0005525">
    <property type="term" value="F:GTP binding"/>
    <property type="evidence" value="ECO:0007669"/>
    <property type="project" value="InterPro"/>
</dbReference>
<evidence type="ECO:0000256" key="3">
    <source>
        <dbReference type="ARBA" id="ARBA00022989"/>
    </source>
</evidence>
<evidence type="ECO:0000313" key="7">
    <source>
        <dbReference type="EMBL" id="QEH36263.1"/>
    </source>
</evidence>
<dbReference type="OrthoDB" id="267379at2"/>
<keyword evidence="2 5" id="KW-0812">Transmembrane</keyword>
<dbReference type="PANTHER" id="PTHR42714:SF2">
    <property type="entry name" value="TRNA MODIFICATION GTPASE GTPBP3, MITOCHONDRIAL"/>
    <property type="match status" value="1"/>
</dbReference>
<evidence type="ECO:0000256" key="4">
    <source>
        <dbReference type="ARBA" id="ARBA00023136"/>
    </source>
</evidence>
<dbReference type="GO" id="GO:0002098">
    <property type="term" value="P:tRNA wobble uridine modification"/>
    <property type="evidence" value="ECO:0007669"/>
    <property type="project" value="TreeGrafter"/>
</dbReference>
<keyword evidence="8" id="KW-1185">Reference proteome</keyword>
<dbReference type="PANTHER" id="PTHR42714">
    <property type="entry name" value="TRNA MODIFICATION GTPASE GTPBP3"/>
    <property type="match status" value="1"/>
</dbReference>
<keyword evidence="7" id="KW-0378">Hydrolase</keyword>
<dbReference type="Pfam" id="PF05128">
    <property type="entry name" value="DUF697"/>
    <property type="match status" value="1"/>
</dbReference>
<dbReference type="InterPro" id="IPR027417">
    <property type="entry name" value="P-loop_NTPase"/>
</dbReference>
<protein>
    <submittedName>
        <fullName evidence="7">tRNA modification GTPase MnmE</fullName>
        <ecNumber evidence="7">3.6.-.-</ecNumber>
    </submittedName>
</protein>
<evidence type="ECO:0000259" key="6">
    <source>
        <dbReference type="Pfam" id="PF01926"/>
    </source>
</evidence>
<evidence type="ECO:0000256" key="1">
    <source>
        <dbReference type="ARBA" id="ARBA00004141"/>
    </source>
</evidence>
<dbReference type="CDD" id="cd00880">
    <property type="entry name" value="Era_like"/>
    <property type="match status" value="1"/>
</dbReference>
<dbReference type="GO" id="GO:0016787">
    <property type="term" value="F:hydrolase activity"/>
    <property type="evidence" value="ECO:0007669"/>
    <property type="project" value="UniProtKB-KW"/>
</dbReference>
<dbReference type="SUPFAM" id="SSF52540">
    <property type="entry name" value="P-loop containing nucleoside triphosphate hydrolases"/>
    <property type="match status" value="1"/>
</dbReference>
<reference evidence="7 8" key="1">
    <citation type="submission" date="2019-08" db="EMBL/GenBank/DDBJ databases">
        <title>Deep-cultivation of Planctomycetes and their phenomic and genomic characterization uncovers novel biology.</title>
        <authorList>
            <person name="Wiegand S."/>
            <person name="Jogler M."/>
            <person name="Boedeker C."/>
            <person name="Pinto D."/>
            <person name="Vollmers J."/>
            <person name="Rivas-Marin E."/>
            <person name="Kohn T."/>
            <person name="Peeters S.H."/>
            <person name="Heuer A."/>
            <person name="Rast P."/>
            <person name="Oberbeckmann S."/>
            <person name="Bunk B."/>
            <person name="Jeske O."/>
            <person name="Meyerdierks A."/>
            <person name="Storesund J.E."/>
            <person name="Kallscheuer N."/>
            <person name="Luecker S."/>
            <person name="Lage O.M."/>
            <person name="Pohl T."/>
            <person name="Merkel B.J."/>
            <person name="Hornburger P."/>
            <person name="Mueller R.-W."/>
            <person name="Bruemmer F."/>
            <person name="Labrenz M."/>
            <person name="Spormann A.M."/>
            <person name="Op den Camp H."/>
            <person name="Overmann J."/>
            <person name="Amann R."/>
            <person name="Jetten M.S.M."/>
            <person name="Mascher T."/>
            <person name="Medema M.H."/>
            <person name="Devos D.P."/>
            <person name="Kaster A.-K."/>
            <person name="Ovreas L."/>
            <person name="Rohde M."/>
            <person name="Galperin M.Y."/>
            <person name="Jogler C."/>
        </authorList>
    </citation>
    <scope>NUCLEOTIDE SEQUENCE [LARGE SCALE GENOMIC DNA]</scope>
    <source>
        <strain evidence="7 8">OJF2</strain>
    </source>
</reference>
<dbReference type="InterPro" id="IPR021147">
    <property type="entry name" value="DUF697"/>
</dbReference>
<organism evidence="7 8">
    <name type="scientific">Aquisphaera giovannonii</name>
    <dbReference type="NCBI Taxonomy" id="406548"/>
    <lineage>
        <taxon>Bacteria</taxon>
        <taxon>Pseudomonadati</taxon>
        <taxon>Planctomycetota</taxon>
        <taxon>Planctomycetia</taxon>
        <taxon>Isosphaerales</taxon>
        <taxon>Isosphaeraceae</taxon>
        <taxon>Aquisphaera</taxon>
    </lineage>
</organism>
<dbReference type="GO" id="GO:0005829">
    <property type="term" value="C:cytosol"/>
    <property type="evidence" value="ECO:0007669"/>
    <property type="project" value="TreeGrafter"/>
</dbReference>
<dbReference type="AlphaFoldDB" id="A0A5B9W6M9"/>
<dbReference type="RefSeq" id="WP_148595970.1">
    <property type="nucleotide sequence ID" value="NZ_CP042997.1"/>
</dbReference>
<dbReference type="Pfam" id="PF01926">
    <property type="entry name" value="MMR_HSR1"/>
    <property type="match status" value="1"/>
</dbReference>
<gene>
    <name evidence="7" type="primary">mnmE_2</name>
    <name evidence="7" type="ORF">OJF2_48230</name>
</gene>
<dbReference type="InterPro" id="IPR005225">
    <property type="entry name" value="Small_GTP-bd"/>
</dbReference>
<evidence type="ECO:0000256" key="2">
    <source>
        <dbReference type="ARBA" id="ARBA00022692"/>
    </source>
</evidence>
<comment type="subcellular location">
    <subcellularLocation>
        <location evidence="1">Membrane</location>
        <topology evidence="1">Multi-pass membrane protein</topology>
    </subcellularLocation>
</comment>
<dbReference type="Gene3D" id="3.40.50.300">
    <property type="entry name" value="P-loop containing nucleotide triphosphate hydrolases"/>
    <property type="match status" value="1"/>
</dbReference>
<dbReference type="GO" id="GO:0016020">
    <property type="term" value="C:membrane"/>
    <property type="evidence" value="ECO:0007669"/>
    <property type="project" value="UniProtKB-SubCell"/>
</dbReference>
<accession>A0A5B9W6M9</accession>
<dbReference type="GO" id="GO:0030488">
    <property type="term" value="P:tRNA methylation"/>
    <property type="evidence" value="ECO:0007669"/>
    <property type="project" value="TreeGrafter"/>
</dbReference>
<proteinExistence type="predicted"/>
<dbReference type="NCBIfam" id="TIGR00231">
    <property type="entry name" value="small_GTP"/>
    <property type="match status" value="1"/>
</dbReference>
<dbReference type="InterPro" id="IPR006073">
    <property type="entry name" value="GTP-bd"/>
</dbReference>
<feature type="domain" description="G" evidence="6">
    <location>
        <begin position="133"/>
        <end position="247"/>
    </location>
</feature>
<dbReference type="EMBL" id="CP042997">
    <property type="protein sequence ID" value="QEH36263.1"/>
    <property type="molecule type" value="Genomic_DNA"/>
</dbReference>
<evidence type="ECO:0000256" key="5">
    <source>
        <dbReference type="SAM" id="Phobius"/>
    </source>
</evidence>